<dbReference type="InterPro" id="IPR036691">
    <property type="entry name" value="Endo/exonu/phosph_ase_sf"/>
</dbReference>
<protein>
    <submittedName>
        <fullName evidence="3">Uncharacterized protein LOC104704630</fullName>
    </submittedName>
</protein>
<dbReference type="RefSeq" id="XP_010418986.1">
    <property type="nucleotide sequence ID" value="XM_010420684.1"/>
</dbReference>
<dbReference type="PANTHER" id="PTHR33116">
    <property type="entry name" value="REVERSE TRANSCRIPTASE ZINC-BINDING DOMAIN-CONTAINING PROTEIN-RELATED-RELATED"/>
    <property type="match status" value="1"/>
</dbReference>
<organism evidence="2 3">
    <name type="scientific">Camelina sativa</name>
    <name type="common">False flax</name>
    <name type="synonym">Myagrum sativum</name>
    <dbReference type="NCBI Taxonomy" id="90675"/>
    <lineage>
        <taxon>Eukaryota</taxon>
        <taxon>Viridiplantae</taxon>
        <taxon>Streptophyta</taxon>
        <taxon>Embryophyta</taxon>
        <taxon>Tracheophyta</taxon>
        <taxon>Spermatophyta</taxon>
        <taxon>Magnoliopsida</taxon>
        <taxon>eudicotyledons</taxon>
        <taxon>Gunneridae</taxon>
        <taxon>Pentapetalae</taxon>
        <taxon>rosids</taxon>
        <taxon>malvids</taxon>
        <taxon>Brassicales</taxon>
        <taxon>Brassicaceae</taxon>
        <taxon>Camelineae</taxon>
        <taxon>Camelina</taxon>
    </lineage>
</organism>
<reference evidence="2" key="1">
    <citation type="journal article" date="2014" name="Nat. Commun.">
        <title>The emerging biofuel crop Camelina sativa retains a highly undifferentiated hexaploid genome structure.</title>
        <authorList>
            <person name="Kagale S."/>
            <person name="Koh C."/>
            <person name="Nixon J."/>
            <person name="Bollina V."/>
            <person name="Clarke W.E."/>
            <person name="Tuteja R."/>
            <person name="Spillane C."/>
            <person name="Robinson S.J."/>
            <person name="Links M.G."/>
            <person name="Clarke C."/>
            <person name="Higgins E.E."/>
            <person name="Huebert T."/>
            <person name="Sharpe A.G."/>
            <person name="Parkin I.A."/>
        </authorList>
    </citation>
    <scope>NUCLEOTIDE SEQUENCE [LARGE SCALE GENOMIC DNA]</scope>
    <source>
        <strain evidence="2">cv. DH55</strain>
    </source>
</reference>
<dbReference type="SUPFAM" id="SSF56219">
    <property type="entry name" value="DNase I-like"/>
    <property type="match status" value="1"/>
</dbReference>
<dbReference type="InterPro" id="IPR043502">
    <property type="entry name" value="DNA/RNA_pol_sf"/>
</dbReference>
<gene>
    <name evidence="3" type="primary">LOC104704630</name>
</gene>
<dbReference type="InterPro" id="IPR026960">
    <property type="entry name" value="RVT-Znf"/>
</dbReference>
<feature type="domain" description="Reverse transcriptase" evidence="1">
    <location>
        <begin position="263"/>
        <end position="512"/>
    </location>
</feature>
<keyword evidence="2" id="KW-1185">Reference proteome</keyword>
<evidence type="ECO:0000313" key="2">
    <source>
        <dbReference type="Proteomes" id="UP000694864"/>
    </source>
</evidence>
<dbReference type="GeneID" id="104704630"/>
<evidence type="ECO:0000313" key="3">
    <source>
        <dbReference type="RefSeq" id="XP_010418986.1"/>
    </source>
</evidence>
<name>A0ABM0T0L9_CAMSA</name>
<sequence length="827" mass="93876">MAEFQECLDTCELLEMTSRGAAHTWYNGQPLNPITRKLDRTLINEAWLSAFPQSTALYDAPGGSDHSPILVSMSDETPRRKVPFKFYSFFTSHPEYESLVTSAWTSQDTRVSAMFSLCQRMKAVKVACKALNRRSFSNIQARTAEAQEALTNVQSSILTAPTPSLFEEERVCRGRWLTLAAAEETFLREKSRVRWCLEGDSNTRFFHNSVKAHQLRNQIRSLISETDERVTDKGLLWYMIVDCYQQLHEEHSIGPTVIEAVREFFITGKLLKQINTTILALLPKTVAAKRLTEFRLISCCNTIYKVISRLLAKHLKIITSQAVQRNQVAFIPGRLLSENVLLASELIADFNKDGPTTRGCLQIDLSKAFDNVDWDFLTNILTALELLTMKGLRQGDSISAPLFTLVMDILSKQLDESVTRGTFQPHPKCQQPLITHLSFADDILVFFDGGENSLVEILRILTQFKASSGLGVNLTKSCLYLDGNNRGSISQMAARHNLTYGSLPMRYLGVPLTPHKLKPTDYQPLIDKVQSRISSWTSRHLSFAGRLQLLHSVINSTINFWASVFLLPNKCLEKLERICNAFLWNGVSSSARGAKVSWEVVCSPKASVGLGLKRLVNWNQAFALKMIWHLFSQAGSLWVSWVKHHLIRGRSFWEADFRTTGSWIWKRISKLRARARLFVHCSVISGSQALFWHDNWIGLGPLPEILGESGPRVTGIGLLDTVNDASNNNSWLIPRGRHPLVQLLKTCLHNQTPPQTNLGQDQFHWKLTPNESHSTFSTSRTWQQLHPPGPTVPWFSQVWFKNHIPKMAFIAWLTVHDRLTTRDRLRR</sequence>
<evidence type="ECO:0000259" key="1">
    <source>
        <dbReference type="PROSITE" id="PS50878"/>
    </source>
</evidence>
<reference evidence="3" key="2">
    <citation type="submission" date="2025-08" db="UniProtKB">
        <authorList>
            <consortium name="RefSeq"/>
        </authorList>
    </citation>
    <scope>IDENTIFICATION</scope>
    <source>
        <tissue evidence="3">Leaf</tissue>
    </source>
</reference>
<dbReference type="SUPFAM" id="SSF56672">
    <property type="entry name" value="DNA/RNA polymerases"/>
    <property type="match status" value="1"/>
</dbReference>
<dbReference type="Pfam" id="PF00078">
    <property type="entry name" value="RVT_1"/>
    <property type="match status" value="1"/>
</dbReference>
<dbReference type="PANTHER" id="PTHR33116:SF80">
    <property type="entry name" value="REVERSE TRANSCRIPTASE ZINC-BINDING DOMAIN-CONTAINING PROTEIN"/>
    <property type="match status" value="1"/>
</dbReference>
<dbReference type="Proteomes" id="UP000694864">
    <property type="component" value="Chromosome 7"/>
</dbReference>
<dbReference type="Pfam" id="PF13966">
    <property type="entry name" value="zf-RVT"/>
    <property type="match status" value="1"/>
</dbReference>
<proteinExistence type="predicted"/>
<dbReference type="CDD" id="cd01650">
    <property type="entry name" value="RT_nLTR_like"/>
    <property type="match status" value="1"/>
</dbReference>
<dbReference type="PROSITE" id="PS50878">
    <property type="entry name" value="RT_POL"/>
    <property type="match status" value="1"/>
</dbReference>
<accession>A0ABM0T0L9</accession>
<dbReference type="Gene3D" id="3.60.10.10">
    <property type="entry name" value="Endonuclease/exonuclease/phosphatase"/>
    <property type="match status" value="1"/>
</dbReference>
<dbReference type="InterPro" id="IPR000477">
    <property type="entry name" value="RT_dom"/>
</dbReference>